<protein>
    <submittedName>
        <fullName evidence="1">Uncharacterized protein</fullName>
    </submittedName>
</protein>
<gene>
    <name evidence="1" type="ORF">AB8Z38_28610</name>
</gene>
<reference evidence="1" key="1">
    <citation type="submission" date="2024-08" db="EMBL/GenBank/DDBJ databases">
        <authorList>
            <person name="Chaddad Z."/>
            <person name="Lamrabet M."/>
            <person name="Bouhnik O."/>
            <person name="Alami S."/>
            <person name="Wipf D."/>
            <person name="Courty P.E."/>
            <person name="Missbah El Idrissi M."/>
        </authorList>
    </citation>
    <scope>NUCLEOTIDE SEQUENCE</scope>
    <source>
        <strain evidence="1">LLZ17</strain>
    </source>
</reference>
<name>A0AB39XHS6_9BRAD</name>
<evidence type="ECO:0000313" key="1">
    <source>
        <dbReference type="EMBL" id="XDV56573.1"/>
    </source>
</evidence>
<accession>A0AB39XHS6</accession>
<organism evidence="1">
    <name type="scientific">Bradyrhizobium sp. LLZ17</name>
    <dbReference type="NCBI Taxonomy" id="3239388"/>
    <lineage>
        <taxon>Bacteria</taxon>
        <taxon>Pseudomonadati</taxon>
        <taxon>Pseudomonadota</taxon>
        <taxon>Alphaproteobacteria</taxon>
        <taxon>Hyphomicrobiales</taxon>
        <taxon>Nitrobacteraceae</taxon>
        <taxon>Bradyrhizobium</taxon>
    </lineage>
</organism>
<dbReference type="EMBL" id="CP165734">
    <property type="protein sequence ID" value="XDV56573.1"/>
    <property type="molecule type" value="Genomic_DNA"/>
</dbReference>
<proteinExistence type="predicted"/>
<sequence length="347" mass="38308">MARPGNNPKRRIAAIGRLAKPTEERAKSPYRYIADIAAVIQASEFETGVTTFIDQVLARLDVEKIPNTNLDKIWTGVIEERGTPALGRTRKLEALLGREPDEVDPEILTQLIADAKELSDATIEEIAADHGIGGRVITAHELREIARTNGHDAAPREAARIRSGAGLPRHGQVPAWRYGAAAAQALREQEGLGAKQISDEQLTNMIGTQASVLDGHKGGANISFALDENPSHGRIVLRSKWKTGRRFELARLLGDRVVNATSSKLFPATRAHTYRQKMQRSFAAEFLSPFDAVDEMLKSDYSIENQQEVAEHFDVSPMTIRTLLVNHRRIDREEPDGEFELAVTEAG</sequence>
<dbReference type="AlphaFoldDB" id="A0AB39XHS6"/>
<dbReference type="RefSeq" id="WP_369721016.1">
    <property type="nucleotide sequence ID" value="NZ_CP165734.1"/>
</dbReference>